<dbReference type="InterPro" id="IPR004839">
    <property type="entry name" value="Aminotransferase_I/II_large"/>
</dbReference>
<comment type="similarity">
    <text evidence="5">Belongs to the class-II pyridoxal-phosphate-dependent aminotransferase family. MalY/PatB cystathionine beta-lyase subfamily.</text>
</comment>
<evidence type="ECO:0000313" key="7">
    <source>
        <dbReference type="EMBL" id="MDR7329990.1"/>
    </source>
</evidence>
<dbReference type="InterPro" id="IPR015421">
    <property type="entry name" value="PyrdxlP-dep_Trfase_major"/>
</dbReference>
<organism evidence="7 8">
    <name type="scientific">Corynebacterium guangdongense</name>
    <dbReference type="NCBI Taxonomy" id="1783348"/>
    <lineage>
        <taxon>Bacteria</taxon>
        <taxon>Bacillati</taxon>
        <taxon>Actinomycetota</taxon>
        <taxon>Actinomycetes</taxon>
        <taxon>Mycobacteriales</taxon>
        <taxon>Corynebacteriaceae</taxon>
        <taxon>Corynebacterium</taxon>
    </lineage>
</organism>
<dbReference type="EC" id="4.4.1.13" evidence="2"/>
<reference evidence="7" key="1">
    <citation type="submission" date="2023-07" db="EMBL/GenBank/DDBJ databases">
        <title>Sequencing the genomes of 1000 actinobacteria strains.</title>
        <authorList>
            <person name="Klenk H.-P."/>
        </authorList>
    </citation>
    <scope>NUCLEOTIDE SEQUENCE</scope>
    <source>
        <strain evidence="7">DSM 107476</strain>
    </source>
</reference>
<comment type="cofactor">
    <cofactor evidence="1">
        <name>pyridoxal 5'-phosphate</name>
        <dbReference type="ChEBI" id="CHEBI:597326"/>
    </cofactor>
</comment>
<accession>A0ABU1ZZ04</accession>
<dbReference type="InterPro" id="IPR051798">
    <property type="entry name" value="Class-II_PLP-Dep_Aminotrans"/>
</dbReference>
<dbReference type="Pfam" id="PF00155">
    <property type="entry name" value="Aminotran_1_2"/>
    <property type="match status" value="1"/>
</dbReference>
<dbReference type="InterPro" id="IPR015424">
    <property type="entry name" value="PyrdxlP-dep_Trfase"/>
</dbReference>
<dbReference type="CDD" id="cd00609">
    <property type="entry name" value="AAT_like"/>
    <property type="match status" value="1"/>
</dbReference>
<sequence>MEFPSLEELKARQTRKWTVYDDDVLPLWIAESDFPTDPHVKKAIRDAVDNEAFGYTPGSSGLPEALADFYQERFGWRPDPANIRTIGDVIRGMLLGLQYFTRPDSPVLVPVPTYPPFLELPETAGRRRVDISAEGGLDLDEVEAGFKAGAGALLLAAPNNPLGYLYDEPTLRALIDLADRYDARLIVDEIHAPIVFEGRHIPPASLGPVAAKVCFTVTATSKAWNIAGLKCAQVILTNEEDVAVWNSLTGVAKDGTGTLGVFAAEACYSRGGETLDAQVAHLRRTRDWVADELEKAVPGLRATRPAATYLMWLDFSDTAIAGEERPAAWLRRHARVALNEGTSFGPGGAHHARLNFATSEEILAEAISRIATAFEELGR</sequence>
<feature type="domain" description="Aminotransferase class I/classII large" evidence="6">
    <location>
        <begin position="25"/>
        <end position="370"/>
    </location>
</feature>
<comment type="caution">
    <text evidence="7">The sequence shown here is derived from an EMBL/GenBank/DDBJ whole genome shotgun (WGS) entry which is preliminary data.</text>
</comment>
<evidence type="ECO:0000256" key="2">
    <source>
        <dbReference type="ARBA" id="ARBA00012224"/>
    </source>
</evidence>
<dbReference type="PANTHER" id="PTHR43525:SF2">
    <property type="entry name" value="CYSTATHIONINE BETA-LYASE-RELATED"/>
    <property type="match status" value="1"/>
</dbReference>
<evidence type="ECO:0000256" key="4">
    <source>
        <dbReference type="ARBA" id="ARBA00023239"/>
    </source>
</evidence>
<dbReference type="Proteomes" id="UP001180840">
    <property type="component" value="Unassembled WGS sequence"/>
</dbReference>
<proteinExistence type="inferred from homology"/>
<evidence type="ECO:0000256" key="3">
    <source>
        <dbReference type="ARBA" id="ARBA00022898"/>
    </source>
</evidence>
<keyword evidence="4 7" id="KW-0456">Lyase</keyword>
<name>A0ABU1ZZ04_9CORY</name>
<evidence type="ECO:0000256" key="1">
    <source>
        <dbReference type="ARBA" id="ARBA00001933"/>
    </source>
</evidence>
<dbReference type="GO" id="GO:0047804">
    <property type="term" value="F:cysteine-S-conjugate beta-lyase activity"/>
    <property type="evidence" value="ECO:0007669"/>
    <property type="project" value="UniProtKB-EC"/>
</dbReference>
<dbReference type="SUPFAM" id="SSF53383">
    <property type="entry name" value="PLP-dependent transferases"/>
    <property type="match status" value="1"/>
</dbReference>
<protein>
    <recommendedName>
        <fullName evidence="2">cysteine-S-conjugate beta-lyase</fullName>
        <ecNumber evidence="2">4.4.1.13</ecNumber>
    </recommendedName>
</protein>
<dbReference type="InterPro" id="IPR015422">
    <property type="entry name" value="PyrdxlP-dep_Trfase_small"/>
</dbReference>
<dbReference type="Gene3D" id="3.90.1150.10">
    <property type="entry name" value="Aspartate Aminotransferase, domain 1"/>
    <property type="match status" value="1"/>
</dbReference>
<evidence type="ECO:0000256" key="5">
    <source>
        <dbReference type="ARBA" id="ARBA00037974"/>
    </source>
</evidence>
<evidence type="ECO:0000259" key="6">
    <source>
        <dbReference type="Pfam" id="PF00155"/>
    </source>
</evidence>
<evidence type="ECO:0000313" key="8">
    <source>
        <dbReference type="Proteomes" id="UP001180840"/>
    </source>
</evidence>
<dbReference type="PANTHER" id="PTHR43525">
    <property type="entry name" value="PROTEIN MALY"/>
    <property type="match status" value="1"/>
</dbReference>
<dbReference type="Gene3D" id="3.40.640.10">
    <property type="entry name" value="Type I PLP-dependent aspartate aminotransferase-like (Major domain)"/>
    <property type="match status" value="1"/>
</dbReference>
<keyword evidence="3" id="KW-0663">Pyridoxal phosphate</keyword>
<gene>
    <name evidence="7" type="ORF">J2S39_001666</name>
</gene>
<keyword evidence="8" id="KW-1185">Reference proteome</keyword>
<dbReference type="EMBL" id="JAVDXZ010000001">
    <property type="protein sequence ID" value="MDR7329990.1"/>
    <property type="molecule type" value="Genomic_DNA"/>
</dbReference>
<dbReference type="RefSeq" id="WP_290195275.1">
    <property type="nucleotide sequence ID" value="NZ_CP047654.1"/>
</dbReference>